<keyword evidence="2" id="KW-1133">Transmembrane helix</keyword>
<dbReference type="Proteomes" id="UP001408789">
    <property type="component" value="Unassembled WGS sequence"/>
</dbReference>
<accession>A0AAP0DTH9</accession>
<sequence length="403" mass="46804">MDRRNRCDHRRRFAARGNDDYHRDPRDVEEIERLQHKLRDLERDLKIKRLRQRFRDLELKWEMRNVETKSDAFVWDEGDDEEENPFVHPQSRFIESVYEDESGRDCLSIEEPRYDEDGTIPDAEECLQIQKFLGWIIIQEDEPVEENVVQQNMFQKTPIKTRATTGIRHVGIDAFMQILKVIKDVLKLNNTVKTNCRVIILGGSQKAFPLQMKVKGVLLLLYSALFWIFILELNFEEKVTLITIDTGAPYEFPLEILKDLTLKQNLGLCGSHNYLIRMRISAHIGVRIKIQLGFGLFLQGDHVIKCMDALAKDGFYSKISGAFFDILKTRGRVFFEDGERDKDVGRPSNPIDRGPASPNSVRLKLTRTTCEGKLKELVVLVFVMKVWKKGRQDVPFDPGGFDS</sequence>
<organism evidence="3 4">
    <name type="scientific">Deinandra increscens subsp. villosa</name>
    <dbReference type="NCBI Taxonomy" id="3103831"/>
    <lineage>
        <taxon>Eukaryota</taxon>
        <taxon>Viridiplantae</taxon>
        <taxon>Streptophyta</taxon>
        <taxon>Embryophyta</taxon>
        <taxon>Tracheophyta</taxon>
        <taxon>Spermatophyta</taxon>
        <taxon>Magnoliopsida</taxon>
        <taxon>eudicotyledons</taxon>
        <taxon>Gunneridae</taxon>
        <taxon>Pentapetalae</taxon>
        <taxon>asterids</taxon>
        <taxon>campanulids</taxon>
        <taxon>Asterales</taxon>
        <taxon>Asteraceae</taxon>
        <taxon>Asteroideae</taxon>
        <taxon>Heliantheae alliance</taxon>
        <taxon>Madieae</taxon>
        <taxon>Madiinae</taxon>
        <taxon>Deinandra</taxon>
    </lineage>
</organism>
<protein>
    <submittedName>
        <fullName evidence="3">Uncharacterized protein</fullName>
    </submittedName>
</protein>
<keyword evidence="2" id="KW-0812">Transmembrane</keyword>
<comment type="caution">
    <text evidence="3">The sequence shown here is derived from an EMBL/GenBank/DDBJ whole genome shotgun (WGS) entry which is preliminary data.</text>
</comment>
<feature type="region of interest" description="Disordered" evidence="1">
    <location>
        <begin position="339"/>
        <end position="359"/>
    </location>
</feature>
<dbReference type="EMBL" id="JBCNJP010000003">
    <property type="protein sequence ID" value="KAK9079040.1"/>
    <property type="molecule type" value="Genomic_DNA"/>
</dbReference>
<dbReference type="AlphaFoldDB" id="A0AAP0DTH9"/>
<keyword evidence="4" id="KW-1185">Reference proteome</keyword>
<evidence type="ECO:0000313" key="4">
    <source>
        <dbReference type="Proteomes" id="UP001408789"/>
    </source>
</evidence>
<evidence type="ECO:0000256" key="1">
    <source>
        <dbReference type="SAM" id="MobiDB-lite"/>
    </source>
</evidence>
<evidence type="ECO:0000313" key="3">
    <source>
        <dbReference type="EMBL" id="KAK9079040.1"/>
    </source>
</evidence>
<evidence type="ECO:0000256" key="2">
    <source>
        <dbReference type="SAM" id="Phobius"/>
    </source>
</evidence>
<proteinExistence type="predicted"/>
<feature type="transmembrane region" description="Helical" evidence="2">
    <location>
        <begin position="216"/>
        <end position="235"/>
    </location>
</feature>
<gene>
    <name evidence="3" type="ORF">SSX86_000709</name>
</gene>
<name>A0AAP0DTH9_9ASTR</name>
<reference evidence="3 4" key="1">
    <citation type="submission" date="2024-04" db="EMBL/GenBank/DDBJ databases">
        <title>The reference genome of an endangered Asteraceae, Deinandra increscens subsp. villosa, native to the Central Coast of California.</title>
        <authorList>
            <person name="Guilliams M."/>
            <person name="Hasenstab-Lehman K."/>
            <person name="Meyer R."/>
            <person name="Mcevoy S."/>
        </authorList>
    </citation>
    <scope>NUCLEOTIDE SEQUENCE [LARGE SCALE GENOMIC DNA]</scope>
    <source>
        <tissue evidence="3">Leaf</tissue>
    </source>
</reference>
<keyword evidence="2" id="KW-0472">Membrane</keyword>